<dbReference type="Proteomes" id="UP001497472">
    <property type="component" value="Unassembled WGS sequence"/>
</dbReference>
<dbReference type="GO" id="GO:0016747">
    <property type="term" value="F:acyltransferase activity, transferring groups other than amino-acyl groups"/>
    <property type="evidence" value="ECO:0007669"/>
    <property type="project" value="InterPro"/>
</dbReference>
<feature type="transmembrane region" description="Helical" evidence="1">
    <location>
        <begin position="291"/>
        <end position="308"/>
    </location>
</feature>
<feature type="signal peptide" evidence="2">
    <location>
        <begin position="1"/>
        <end position="18"/>
    </location>
</feature>
<sequence>MKFLIFVLVIVSFEGVIGSKIEINDTLIEWFPPLYALDEWATCQHPMDEYCLVDAVLYSDKPSKLLDTLTAYSSEVAKHYNRTQIHRGVCMSKCPVNGTDKWEVAQSCVNRSIQPYDLEARVTSVNWCSTPGGQRASGAARAMGVIMVTLLVMTVAATVVSLVDYKMGNKVLMAFSLTKNWQSLFSGRPSSEARFRDFNVLDGVKALGIQSVIFTHIMLLQAYAYVDNPDFIERIYDKLTWKVGMNTPLFLQAFFTMTGFMTAYMTLVIAEKRRISFTDCLFSIISRIIRLGPLVIFTLGFTIFWFPLMGSSPHWTWLVGREVHDCSNIWWHFFVFGENFTGTKNYCLSHLWYVAIDLQFHIFGVLFLFLFLRYRRFAIPVLTAIVIGTGLAAGIVHYRSSYTPIITGQHPETLRTVFEHWEQIRIIYTPPWMNPGFFIGLIVGFIHYNNQEKGIKLSEKTWFNILFKTSLHLAMVVAALGVFFLSDNPPPIWVGGVYSALDRPLVSVFLSIFILGLVSKCKSLALSILSWSGFQAMGKLAYCAYIVHFIVLRLIFANNMRLIHVNIFYMIFLQISATVLTYLISIPMYLLIELPFVKIWKSAFEAPKPQSKVNEEPATLKVDHSTNVQNDV</sequence>
<keyword evidence="5" id="KW-1185">Reference proteome</keyword>
<reference evidence="4 5" key="1">
    <citation type="submission" date="2023-11" db="EMBL/GenBank/DDBJ databases">
        <authorList>
            <person name="Okamura Y."/>
        </authorList>
    </citation>
    <scope>NUCLEOTIDE SEQUENCE [LARGE SCALE GENOMIC DNA]</scope>
</reference>
<feature type="transmembrane region" description="Helical" evidence="1">
    <location>
        <begin position="204"/>
        <end position="226"/>
    </location>
</feature>
<dbReference type="AlphaFoldDB" id="A0AAV1JLM2"/>
<evidence type="ECO:0000256" key="2">
    <source>
        <dbReference type="SAM" id="SignalP"/>
    </source>
</evidence>
<dbReference type="PANTHER" id="PTHR11161">
    <property type="entry name" value="O-ACYLTRANSFERASE"/>
    <property type="match status" value="1"/>
</dbReference>
<feature type="transmembrane region" description="Helical" evidence="1">
    <location>
        <begin position="351"/>
        <end position="372"/>
    </location>
</feature>
<dbReference type="PANTHER" id="PTHR11161:SF22">
    <property type="entry name" value="ACYLTRANSFERASE 3 DOMAIN-CONTAINING PROTEIN-RELATED"/>
    <property type="match status" value="1"/>
</dbReference>
<feature type="transmembrane region" description="Helical" evidence="1">
    <location>
        <begin position="568"/>
        <end position="592"/>
    </location>
</feature>
<dbReference type="InterPro" id="IPR002656">
    <property type="entry name" value="Acyl_transf_3_dom"/>
</dbReference>
<evidence type="ECO:0000313" key="5">
    <source>
        <dbReference type="Proteomes" id="UP001497472"/>
    </source>
</evidence>
<evidence type="ECO:0000259" key="3">
    <source>
        <dbReference type="Pfam" id="PF01757"/>
    </source>
</evidence>
<accession>A0AAV1JLM2</accession>
<comment type="caution">
    <text evidence="4">The sequence shown here is derived from an EMBL/GenBank/DDBJ whole genome shotgun (WGS) entry which is preliminary data.</text>
</comment>
<dbReference type="EMBL" id="CAVLEF010000081">
    <property type="protein sequence ID" value="CAK1550255.1"/>
    <property type="molecule type" value="Genomic_DNA"/>
</dbReference>
<feature type="transmembrane region" description="Helical" evidence="1">
    <location>
        <begin position="379"/>
        <end position="398"/>
    </location>
</feature>
<name>A0AAV1JLM2_9NEOP</name>
<feature type="transmembrane region" description="Helical" evidence="1">
    <location>
        <begin position="462"/>
        <end position="485"/>
    </location>
</feature>
<feature type="transmembrane region" description="Helical" evidence="1">
    <location>
        <begin position="142"/>
        <end position="163"/>
    </location>
</feature>
<keyword evidence="2" id="KW-0732">Signal</keyword>
<evidence type="ECO:0000313" key="4">
    <source>
        <dbReference type="EMBL" id="CAK1550255.1"/>
    </source>
</evidence>
<keyword evidence="1" id="KW-0472">Membrane</keyword>
<keyword evidence="1" id="KW-1133">Transmembrane helix</keyword>
<feature type="transmembrane region" description="Helical" evidence="1">
    <location>
        <begin position="432"/>
        <end position="450"/>
    </location>
</feature>
<feature type="chain" id="PRO_5043606449" description="Acyltransferase 3 domain-containing protein" evidence="2">
    <location>
        <begin position="19"/>
        <end position="632"/>
    </location>
</feature>
<organism evidence="4 5">
    <name type="scientific">Leptosia nina</name>
    <dbReference type="NCBI Taxonomy" id="320188"/>
    <lineage>
        <taxon>Eukaryota</taxon>
        <taxon>Metazoa</taxon>
        <taxon>Ecdysozoa</taxon>
        <taxon>Arthropoda</taxon>
        <taxon>Hexapoda</taxon>
        <taxon>Insecta</taxon>
        <taxon>Pterygota</taxon>
        <taxon>Neoptera</taxon>
        <taxon>Endopterygota</taxon>
        <taxon>Lepidoptera</taxon>
        <taxon>Glossata</taxon>
        <taxon>Ditrysia</taxon>
        <taxon>Papilionoidea</taxon>
        <taxon>Pieridae</taxon>
        <taxon>Pierinae</taxon>
        <taxon>Leptosia</taxon>
    </lineage>
</organism>
<feature type="transmembrane region" description="Helical" evidence="1">
    <location>
        <begin position="505"/>
        <end position="528"/>
    </location>
</feature>
<feature type="domain" description="Acyltransferase 3" evidence="3">
    <location>
        <begin position="201"/>
        <end position="585"/>
    </location>
</feature>
<protein>
    <recommendedName>
        <fullName evidence="3">Acyltransferase 3 domain-containing protein</fullName>
    </recommendedName>
</protein>
<proteinExistence type="predicted"/>
<dbReference type="InterPro" id="IPR052728">
    <property type="entry name" value="O2_lipid_transport_reg"/>
</dbReference>
<gene>
    <name evidence="4" type="ORF">LNINA_LOCUS9490</name>
</gene>
<feature type="transmembrane region" description="Helical" evidence="1">
    <location>
        <begin position="249"/>
        <end position="270"/>
    </location>
</feature>
<keyword evidence="1" id="KW-0812">Transmembrane</keyword>
<evidence type="ECO:0000256" key="1">
    <source>
        <dbReference type="SAM" id="Phobius"/>
    </source>
</evidence>
<feature type="transmembrane region" description="Helical" evidence="1">
    <location>
        <begin position="540"/>
        <end position="556"/>
    </location>
</feature>
<dbReference type="Pfam" id="PF01757">
    <property type="entry name" value="Acyl_transf_3"/>
    <property type="match status" value="1"/>
</dbReference>